<feature type="region of interest" description="Disordered" evidence="1">
    <location>
        <begin position="1"/>
        <end position="200"/>
    </location>
</feature>
<organism evidence="2">
    <name type="scientific">Picochlorum oklahomense</name>
    <dbReference type="NCBI Taxonomy" id="249345"/>
    <lineage>
        <taxon>Eukaryota</taxon>
        <taxon>Viridiplantae</taxon>
        <taxon>Chlorophyta</taxon>
        <taxon>core chlorophytes</taxon>
        <taxon>Trebouxiophyceae</taxon>
        <taxon>Trebouxiophyceae incertae sedis</taxon>
        <taxon>Picochlorum</taxon>
    </lineage>
</organism>
<evidence type="ECO:0000256" key="1">
    <source>
        <dbReference type="SAM" id="MobiDB-lite"/>
    </source>
</evidence>
<feature type="compositionally biased region" description="Basic and acidic residues" evidence="1">
    <location>
        <begin position="98"/>
        <end position="122"/>
    </location>
</feature>
<evidence type="ECO:0000313" key="2">
    <source>
        <dbReference type="EMBL" id="CAD8927717.1"/>
    </source>
</evidence>
<protein>
    <submittedName>
        <fullName evidence="2">Uncharacterized protein</fullName>
    </submittedName>
</protein>
<dbReference type="EMBL" id="HBFV01000115">
    <property type="protein sequence ID" value="CAD8927717.1"/>
    <property type="molecule type" value="Transcribed_RNA"/>
</dbReference>
<feature type="compositionally biased region" description="Basic and acidic residues" evidence="1">
    <location>
        <begin position="58"/>
        <end position="69"/>
    </location>
</feature>
<reference evidence="2" key="1">
    <citation type="submission" date="2021-01" db="EMBL/GenBank/DDBJ databases">
        <authorList>
            <person name="Corre E."/>
            <person name="Pelletier E."/>
            <person name="Niang G."/>
            <person name="Scheremetjew M."/>
            <person name="Finn R."/>
            <person name="Kale V."/>
            <person name="Holt S."/>
            <person name="Cochrane G."/>
            <person name="Meng A."/>
            <person name="Brown T."/>
            <person name="Cohen L."/>
        </authorList>
    </citation>
    <scope>NUCLEOTIDE SEQUENCE</scope>
    <source>
        <strain evidence="2">CCMP2329</strain>
    </source>
</reference>
<name>A0A7S1CVE4_9CHLO</name>
<gene>
    <name evidence="2" type="ORF">POKL1161_LOCUS70</name>
</gene>
<proteinExistence type="predicted"/>
<feature type="compositionally biased region" description="Basic and acidic residues" evidence="1">
    <location>
        <begin position="37"/>
        <end position="50"/>
    </location>
</feature>
<sequence>MGVFDRLKLPTGKRSLETSTSGSGREGKKNKHANASENDHQRPSVFDRLKVSQGAVLEKAEAPGRVDKKQVKRGNGQQGKRSPGSSQTTRKNRNNTNKKREIIAKNRKEKFEVHGHSRDLQKHGSSRKKAGQGVSTGPPVSKGLKTQRDGPSCTIRDGITRGVQVSSKDIDTQGPRKSGNTDEASMKRENSSDNHCSVESQSTAAQKALSTFLESNDSAIAKCWYKLQWGDIKPCDTGSIERGEGARLLEMVNALQSA</sequence>
<feature type="compositionally biased region" description="Polar residues" evidence="1">
    <location>
        <begin position="78"/>
        <end position="87"/>
    </location>
</feature>
<dbReference type="AlphaFoldDB" id="A0A7S1CVE4"/>
<accession>A0A7S1CVE4</accession>